<dbReference type="PANTHER" id="PTHR43179:SF12">
    <property type="entry name" value="GALACTOFURANOSYLTRANSFERASE GLFT2"/>
    <property type="match status" value="1"/>
</dbReference>
<proteinExistence type="inferred from homology"/>
<dbReference type="CDD" id="cd04186">
    <property type="entry name" value="GT_2_like_c"/>
    <property type="match status" value="1"/>
</dbReference>
<keyword evidence="4" id="KW-0472">Membrane</keyword>
<dbReference type="PANTHER" id="PTHR43179">
    <property type="entry name" value="RHAMNOSYLTRANSFERASE WBBL"/>
    <property type="match status" value="1"/>
</dbReference>
<keyword evidence="4" id="KW-0812">Transmembrane</keyword>
<dbReference type="Proteomes" id="UP000053911">
    <property type="component" value="Unassembled WGS sequence"/>
</dbReference>
<evidence type="ECO:0000256" key="2">
    <source>
        <dbReference type="ARBA" id="ARBA00022676"/>
    </source>
</evidence>
<dbReference type="InterPro" id="IPR001173">
    <property type="entry name" value="Glyco_trans_2-like"/>
</dbReference>
<comment type="caution">
    <text evidence="6">The sequence shown here is derived from an EMBL/GenBank/DDBJ whole genome shotgun (WGS) entry which is preliminary data.</text>
</comment>
<evidence type="ECO:0000313" key="7">
    <source>
        <dbReference type="Proteomes" id="UP000053911"/>
    </source>
</evidence>
<dbReference type="Pfam" id="PF13641">
    <property type="entry name" value="Glyco_tranf_2_3"/>
    <property type="match status" value="1"/>
</dbReference>
<keyword evidence="2" id="KW-0328">Glycosyltransferase</keyword>
<sequence length="341" mass="39418">MSAPRVSIIILNWNGWRDTIECLESLYRITYPNYDIIVVDNNSQNDSIQKIKEYAEGKIEVDSKFFKYNPSNKPIKVFEISEDEAKQGDFNKPLYEKFDPDRRMILIKNNDNYGFAGGNNVGIKFALCALNPEYVLLLNNDTVVDKNFLRELVKIAERDEKIGIVGPKIYYYSNPDIIWHAGGKINMWLGKRTMRGYQKRDGPEYGLLSNVDFVAGAALLIKVKTIQEVGLLDTTYFVYTEDVDWCHRATKAGYNIMYVPTAKVWHKVSISSGGEVSPVSLYYITRNTLIFMKKHAKVYQWVTYVMFSGFLFLRRFLLVNLSRKKALIKGVTWHLKHNTSH</sequence>
<keyword evidence="3 6" id="KW-0808">Transferase</keyword>
<organism evidence="6 7">
    <name type="scientific">Thermococcus sibiricus</name>
    <dbReference type="NCBI Taxonomy" id="172049"/>
    <lineage>
        <taxon>Archaea</taxon>
        <taxon>Methanobacteriati</taxon>
        <taxon>Methanobacteriota</taxon>
        <taxon>Thermococci</taxon>
        <taxon>Thermococcales</taxon>
        <taxon>Thermococcaceae</taxon>
        <taxon>Thermococcus</taxon>
    </lineage>
</organism>
<protein>
    <submittedName>
        <fullName evidence="6">Rhamnosyl transferase related protein</fullName>
    </submittedName>
</protein>
<feature type="transmembrane region" description="Helical" evidence="4">
    <location>
        <begin position="298"/>
        <end position="317"/>
    </location>
</feature>
<evidence type="ECO:0000256" key="3">
    <source>
        <dbReference type="ARBA" id="ARBA00022679"/>
    </source>
</evidence>
<gene>
    <name evidence="6" type="ORF">XD54_1708</name>
</gene>
<name>A0A101EKV0_9EURY</name>
<dbReference type="AlphaFoldDB" id="A0A101EKV0"/>
<reference evidence="7" key="1">
    <citation type="journal article" date="2015" name="MBio">
        <title>Genome-Resolved Metagenomic Analysis Reveals Roles for Candidate Phyla and Other Microbial Community Members in Biogeochemical Transformations in Oil Reservoirs.</title>
        <authorList>
            <person name="Hu P."/>
            <person name="Tom L."/>
            <person name="Singh A."/>
            <person name="Thomas B.C."/>
            <person name="Baker B.J."/>
            <person name="Piceno Y.M."/>
            <person name="Andersen G.L."/>
            <person name="Banfield J.F."/>
        </authorList>
    </citation>
    <scope>NUCLEOTIDE SEQUENCE [LARGE SCALE GENOMIC DNA]</scope>
</reference>
<keyword evidence="4" id="KW-1133">Transmembrane helix</keyword>
<evidence type="ECO:0000259" key="5">
    <source>
        <dbReference type="Pfam" id="PF00535"/>
    </source>
</evidence>
<dbReference type="Pfam" id="PF00535">
    <property type="entry name" value="Glycos_transf_2"/>
    <property type="match status" value="1"/>
</dbReference>
<evidence type="ECO:0000256" key="4">
    <source>
        <dbReference type="SAM" id="Phobius"/>
    </source>
</evidence>
<dbReference type="Gene3D" id="3.90.550.10">
    <property type="entry name" value="Spore Coat Polysaccharide Biosynthesis Protein SpsA, Chain A"/>
    <property type="match status" value="1"/>
</dbReference>
<accession>A0A101EKV0</accession>
<evidence type="ECO:0000256" key="1">
    <source>
        <dbReference type="ARBA" id="ARBA00006739"/>
    </source>
</evidence>
<comment type="similarity">
    <text evidence="1">Belongs to the glycosyltransferase 2 family.</text>
</comment>
<dbReference type="InterPro" id="IPR029044">
    <property type="entry name" value="Nucleotide-diphossugar_trans"/>
</dbReference>
<dbReference type="SUPFAM" id="SSF53448">
    <property type="entry name" value="Nucleotide-diphospho-sugar transferases"/>
    <property type="match status" value="1"/>
</dbReference>
<dbReference type="RefSeq" id="WP_283217860.1">
    <property type="nucleotide sequence ID" value="NZ_LGFD01000041.1"/>
</dbReference>
<dbReference type="GO" id="GO:0016757">
    <property type="term" value="F:glycosyltransferase activity"/>
    <property type="evidence" value="ECO:0007669"/>
    <property type="project" value="UniProtKB-KW"/>
</dbReference>
<feature type="domain" description="Glycosyltransferase 2-like" evidence="5">
    <location>
        <begin position="7"/>
        <end position="60"/>
    </location>
</feature>
<evidence type="ECO:0000313" key="6">
    <source>
        <dbReference type="EMBL" id="KUK16999.1"/>
    </source>
</evidence>
<dbReference type="PATRIC" id="fig|172049.5.peg.1342"/>
<dbReference type="EMBL" id="LGFD01000041">
    <property type="protein sequence ID" value="KUK16999.1"/>
    <property type="molecule type" value="Genomic_DNA"/>
</dbReference>